<dbReference type="EMBL" id="MT951568">
    <property type="protein sequence ID" value="QOI69515.1"/>
    <property type="molecule type" value="Genomic_DNA"/>
</dbReference>
<evidence type="ECO:0000313" key="2">
    <source>
        <dbReference type="Proteomes" id="UP000671943"/>
    </source>
</evidence>
<name>A0A868BZ36_9CAUD</name>
<keyword evidence="2" id="KW-1185">Reference proteome</keyword>
<sequence>MLYAFLYVDKDGVKSERQVNVDTIGVDHVTRYCRSRRSRRTFRKDRIVRHEMVVIDTGEILDVMTGEIK</sequence>
<accession>A0A868BZ36</accession>
<evidence type="ECO:0000313" key="1">
    <source>
        <dbReference type="EMBL" id="QOI69515.1"/>
    </source>
</evidence>
<protein>
    <submittedName>
        <fullName evidence="1">Uncharacterized protein</fullName>
    </submittedName>
</protein>
<proteinExistence type="predicted"/>
<gene>
    <name evidence="1" type="ORF">XaavBphi31_18</name>
</gene>
<reference evidence="1" key="1">
    <citation type="submission" date="2020-08" db="EMBL/GenBank/DDBJ databases">
        <authorList>
            <person name="Nguyen N.T.T."/>
            <person name="Holtappels D."/>
            <person name="Doan T.T.K."/>
            <person name="Pham H.K.N."/>
            <person name="Wagemans J."/>
        </authorList>
    </citation>
    <scope>NUCLEOTIDE SEQUENCE</scope>
</reference>
<dbReference type="Proteomes" id="UP000671943">
    <property type="component" value="Segment"/>
</dbReference>
<organism evidence="1 2">
    <name type="scientific">Xanthomonas phage Xaa_vB_phi31</name>
    <dbReference type="NCBI Taxonomy" id="2776752"/>
    <lineage>
        <taxon>Viruses</taxon>
        <taxon>Duplodnaviria</taxon>
        <taxon>Heunggongvirae</taxon>
        <taxon>Uroviricota</taxon>
        <taxon>Caudoviricetes</taxon>
        <taxon>Autographivirales</taxon>
        <taxon>Autonotataviridae</taxon>
        <taxon>Gujervirinae</taxon>
        <taxon>Pazvirus</taxon>
        <taxon>Pazvirus 31</taxon>
    </lineage>
</organism>